<name>A0A1W1WV17_9BACT</name>
<dbReference type="Proteomes" id="UP000192602">
    <property type="component" value="Unassembled WGS sequence"/>
</dbReference>
<feature type="coiled-coil region" evidence="1">
    <location>
        <begin position="161"/>
        <end position="188"/>
    </location>
</feature>
<sequence>MKIEAKVGLFVAIGLVFLFLLTTQVNKFSNLGKKGYEIYALLDDASGLEKNAKVKIKGVDVGFVKDLGLEGAKVKALLFIFEGVKIPQDSIIVLQQQSLLGTKYLAIEPGSSTEYVQKGQTLQRQKEFVSFDQTSTTINDAAKEFKSFIAELRKSIAGASGEDLKKSIENLQEITQNLKELIKKNHDNISASIENIKKMGEELAAAGKKFGNMSDKFAYTADSINKDLPKILQRVDEITLYLRDSGKDLKDKLPILMDRFATIEEDLQDILKNNKQPLSRAIKSADNFFSSGSSSFKKLDNYLAAIGKSQIDVNFNSFYMIDDNYNKNSFSVSYIPTPNKYYILGIVSMDDYSQKDKNGNFIPPKKHEDAAYYVNAEYARRYANLRFRLGLIENTGGVGLDYYLFNDKGEASVDLYDFNAVNDVRGDEPHLTLRYRHRFLKHLDAYIGADNILNDKCRNFFVGMGLDFVDEDMKYLLGTVSGAGSFIK</sequence>
<dbReference type="Pfam" id="PF02470">
    <property type="entry name" value="MlaD"/>
    <property type="match status" value="1"/>
</dbReference>
<evidence type="ECO:0000313" key="3">
    <source>
        <dbReference type="EMBL" id="SMC10086.1"/>
    </source>
</evidence>
<dbReference type="AlphaFoldDB" id="A0A1W1WV17"/>
<dbReference type="InterPro" id="IPR003399">
    <property type="entry name" value="Mce/MlaD"/>
</dbReference>
<dbReference type="EMBL" id="FWWZ01000001">
    <property type="protein sequence ID" value="SMC10086.1"/>
    <property type="molecule type" value="Genomic_DNA"/>
</dbReference>
<dbReference type="InterPro" id="IPR052336">
    <property type="entry name" value="MlaD_Phospholipid_Transporter"/>
</dbReference>
<dbReference type="STRING" id="1069081.SAMN05660197_1924"/>
<keyword evidence="1" id="KW-0175">Coiled coil</keyword>
<dbReference type="PANTHER" id="PTHR33371">
    <property type="entry name" value="INTERMEMBRANE PHOSPHOLIPID TRANSPORT SYSTEM BINDING PROTEIN MLAD-RELATED"/>
    <property type="match status" value="1"/>
</dbReference>
<proteinExistence type="predicted"/>
<feature type="domain" description="Mce/MlaD" evidence="2">
    <location>
        <begin position="34"/>
        <end position="110"/>
    </location>
</feature>
<evidence type="ECO:0000256" key="1">
    <source>
        <dbReference type="SAM" id="Coils"/>
    </source>
</evidence>
<accession>A0A1W1WV17</accession>
<protein>
    <submittedName>
        <fullName evidence="3">Phospholipid/cholesterol/gamma-HCH transport system substrate-binding protein</fullName>
    </submittedName>
</protein>
<keyword evidence="4" id="KW-1185">Reference proteome</keyword>
<evidence type="ECO:0000259" key="2">
    <source>
        <dbReference type="Pfam" id="PF02470"/>
    </source>
</evidence>
<organism evidence="3 4">
    <name type="scientific">Nitratiruptor tergarcus DSM 16512</name>
    <dbReference type="NCBI Taxonomy" id="1069081"/>
    <lineage>
        <taxon>Bacteria</taxon>
        <taxon>Pseudomonadati</taxon>
        <taxon>Campylobacterota</taxon>
        <taxon>Epsilonproteobacteria</taxon>
        <taxon>Nautiliales</taxon>
        <taxon>Nitratiruptoraceae</taxon>
        <taxon>Nitratiruptor</taxon>
    </lineage>
</organism>
<reference evidence="4" key="1">
    <citation type="submission" date="2017-04" db="EMBL/GenBank/DDBJ databases">
        <authorList>
            <person name="Varghese N."/>
            <person name="Submissions S."/>
        </authorList>
    </citation>
    <scope>NUCLEOTIDE SEQUENCE [LARGE SCALE GENOMIC DNA]</scope>
    <source>
        <strain evidence="4">DSM 16512</strain>
    </source>
</reference>
<dbReference type="OrthoDB" id="9788420at2"/>
<evidence type="ECO:0000313" key="4">
    <source>
        <dbReference type="Proteomes" id="UP000192602"/>
    </source>
</evidence>
<dbReference type="PANTHER" id="PTHR33371:SF4">
    <property type="entry name" value="INTERMEMBRANE PHOSPHOLIPID TRANSPORT SYSTEM BINDING PROTEIN MLAD"/>
    <property type="match status" value="1"/>
</dbReference>
<gene>
    <name evidence="3" type="ORF">SAMN05660197_1924</name>
</gene>
<dbReference type="RefSeq" id="WP_084276463.1">
    <property type="nucleotide sequence ID" value="NZ_AP026671.1"/>
</dbReference>